<dbReference type="STRING" id="1247936.BN2475_110058"/>
<dbReference type="EMBL" id="CYGX02000011">
    <property type="protein sequence ID" value="SIT37357.1"/>
    <property type="molecule type" value="Genomic_DNA"/>
</dbReference>
<gene>
    <name evidence="1" type="ORF">BN2475_110058</name>
</gene>
<proteinExistence type="predicted"/>
<name>A0A1N7RQG5_9BURK</name>
<accession>A0A1N7RQG5</accession>
<dbReference type="AlphaFoldDB" id="A0A1N7RQG5"/>
<dbReference type="SUPFAM" id="SSF53850">
    <property type="entry name" value="Periplasmic binding protein-like II"/>
    <property type="match status" value="1"/>
</dbReference>
<organism evidence="1 2">
    <name type="scientific">Paraburkholderia ribeironis</name>
    <dbReference type="NCBI Taxonomy" id="1247936"/>
    <lineage>
        <taxon>Bacteria</taxon>
        <taxon>Pseudomonadati</taxon>
        <taxon>Pseudomonadota</taxon>
        <taxon>Betaproteobacteria</taxon>
        <taxon>Burkholderiales</taxon>
        <taxon>Burkholderiaceae</taxon>
        <taxon>Paraburkholderia</taxon>
    </lineage>
</organism>
<evidence type="ECO:0008006" key="3">
    <source>
        <dbReference type="Google" id="ProtNLM"/>
    </source>
</evidence>
<dbReference type="Proteomes" id="UP000187012">
    <property type="component" value="Unassembled WGS sequence"/>
</dbReference>
<evidence type="ECO:0000313" key="2">
    <source>
        <dbReference type="Proteomes" id="UP000187012"/>
    </source>
</evidence>
<dbReference type="InterPro" id="IPR006311">
    <property type="entry name" value="TAT_signal"/>
</dbReference>
<dbReference type="PROSITE" id="PS51318">
    <property type="entry name" value="TAT"/>
    <property type="match status" value="1"/>
</dbReference>
<keyword evidence="2" id="KW-1185">Reference proteome</keyword>
<reference evidence="1 2" key="1">
    <citation type="submission" date="2016-12" db="EMBL/GenBank/DDBJ databases">
        <authorList>
            <person name="Song W.-J."/>
            <person name="Kurnit D.M."/>
        </authorList>
    </citation>
    <scope>NUCLEOTIDE SEQUENCE [LARGE SCALE GENOMIC DNA]</scope>
    <source>
        <strain evidence="1 2">STM7296</strain>
    </source>
</reference>
<evidence type="ECO:0000313" key="1">
    <source>
        <dbReference type="EMBL" id="SIT37357.1"/>
    </source>
</evidence>
<protein>
    <recommendedName>
        <fullName evidence="3">Solute-binding protein family 3/N-terminal domain-containing protein</fullName>
    </recommendedName>
</protein>
<sequence length="355" mass="39810">MFDAMHRPCREPPGVHRDCGIPRFVSVGRTCQDEQRSGGKFGRTSAYLGTPLLCRHNIPTMHRRRFLLASLGAAALGAAGTTLRAHAALAAHFDIVYPRIRPSRDAHAAFALAVLDLALKTANASYTLRSADIEMERARALTELSAPNGMINLHWTSMEAQAERGRNVVRIPIHRGLIGYRVFVIRKERQADFDRVEHFSDLKAFMCGQGLGWIDTKILKAAGLNVQTSTYDTMFEMTEGGRVDYFPRGVVEAFTELDGRHQQEPDLVVENRLLLKYRSDFIFYVAAGEEALAQTIENGLVAAYRNGAYMRLFNSHPYIQDALARAKIASRLTFSLDNPFLSEADRSIPDEYWMS</sequence>